<accession>A0A2U2XB57</accession>
<feature type="binding site" evidence="1">
    <location>
        <position position="134"/>
    </location>
    <ligand>
        <name>Zn(2+)</name>
        <dbReference type="ChEBI" id="CHEBI:29105"/>
    </ligand>
</feature>
<dbReference type="InterPro" id="IPR036388">
    <property type="entry name" value="WH-like_DNA-bd_sf"/>
</dbReference>
<comment type="caution">
    <text evidence="2">The sequence shown here is derived from an EMBL/GenBank/DDBJ whole genome shotgun (WGS) entry which is preliminary data.</text>
</comment>
<keyword evidence="1" id="KW-0862">Zinc</keyword>
<dbReference type="GO" id="GO:1900376">
    <property type="term" value="P:regulation of secondary metabolite biosynthetic process"/>
    <property type="evidence" value="ECO:0007669"/>
    <property type="project" value="TreeGrafter"/>
</dbReference>
<dbReference type="Gene3D" id="1.10.10.10">
    <property type="entry name" value="Winged helix-like DNA-binding domain superfamily/Winged helix DNA-binding domain"/>
    <property type="match status" value="1"/>
</dbReference>
<dbReference type="Pfam" id="PF01475">
    <property type="entry name" value="FUR"/>
    <property type="match status" value="1"/>
</dbReference>
<dbReference type="SUPFAM" id="SSF46785">
    <property type="entry name" value="Winged helix' DNA-binding domain"/>
    <property type="match status" value="1"/>
</dbReference>
<evidence type="ECO:0000313" key="2">
    <source>
        <dbReference type="EMBL" id="PWH85026.1"/>
    </source>
</evidence>
<evidence type="ECO:0000313" key="3">
    <source>
        <dbReference type="Proteomes" id="UP000245370"/>
    </source>
</evidence>
<feature type="binding site" evidence="1">
    <location>
        <position position="101"/>
    </location>
    <ligand>
        <name>Zn(2+)</name>
        <dbReference type="ChEBI" id="CHEBI:29105"/>
    </ligand>
</feature>
<dbReference type="OrthoDB" id="594893at2"/>
<evidence type="ECO:0000256" key="1">
    <source>
        <dbReference type="PIRSR" id="PIRSR602481-1"/>
    </source>
</evidence>
<dbReference type="GO" id="GO:0008270">
    <property type="term" value="F:zinc ion binding"/>
    <property type="evidence" value="ECO:0007669"/>
    <property type="project" value="TreeGrafter"/>
</dbReference>
<dbReference type="InterPro" id="IPR036390">
    <property type="entry name" value="WH_DNA-bd_sf"/>
</dbReference>
<dbReference type="Proteomes" id="UP000245370">
    <property type="component" value="Unassembled WGS sequence"/>
</dbReference>
<dbReference type="GO" id="GO:0045892">
    <property type="term" value="P:negative regulation of DNA-templated transcription"/>
    <property type="evidence" value="ECO:0007669"/>
    <property type="project" value="TreeGrafter"/>
</dbReference>
<sequence length="138" mass="15997">MNSNTKIESELNKREIRPTAMRMIVLRYFLEEKNCTSLTELEEKFDHADKSTLFRTLTTFEQKGLIHRIEDGTGFTKFGLCTEDCDCSFDFQHYHFHCINCNETFCLKSLKPQSLNLPKGFMVQSANLVLKGHCSNCN</sequence>
<dbReference type="GO" id="GO:0003700">
    <property type="term" value="F:DNA-binding transcription factor activity"/>
    <property type="evidence" value="ECO:0007669"/>
    <property type="project" value="InterPro"/>
</dbReference>
<name>A0A2U2XB57_9FLAO</name>
<feature type="binding site" evidence="1">
    <location>
        <position position="137"/>
    </location>
    <ligand>
        <name>Zn(2+)</name>
        <dbReference type="ChEBI" id="CHEBI:29105"/>
    </ligand>
</feature>
<feature type="binding site" evidence="1">
    <location>
        <position position="98"/>
    </location>
    <ligand>
        <name>Zn(2+)</name>
        <dbReference type="ChEBI" id="CHEBI:29105"/>
    </ligand>
</feature>
<organism evidence="2 3">
    <name type="scientific">Brumimicrobium oceani</name>
    <dbReference type="NCBI Taxonomy" id="2100725"/>
    <lineage>
        <taxon>Bacteria</taxon>
        <taxon>Pseudomonadati</taxon>
        <taxon>Bacteroidota</taxon>
        <taxon>Flavobacteriia</taxon>
        <taxon>Flavobacteriales</taxon>
        <taxon>Crocinitomicaceae</taxon>
        <taxon>Brumimicrobium</taxon>
    </lineage>
</organism>
<gene>
    <name evidence="2" type="ORF">DIT68_11690</name>
</gene>
<dbReference type="GO" id="GO:0000976">
    <property type="term" value="F:transcription cis-regulatory region binding"/>
    <property type="evidence" value="ECO:0007669"/>
    <property type="project" value="TreeGrafter"/>
</dbReference>
<dbReference type="InterPro" id="IPR002481">
    <property type="entry name" value="FUR"/>
</dbReference>
<dbReference type="PANTHER" id="PTHR33202">
    <property type="entry name" value="ZINC UPTAKE REGULATION PROTEIN"/>
    <property type="match status" value="1"/>
</dbReference>
<protein>
    <submittedName>
        <fullName evidence="2">Transcriptional repressor</fullName>
    </submittedName>
</protein>
<reference evidence="2 3" key="1">
    <citation type="submission" date="2018-05" db="EMBL/GenBank/DDBJ databases">
        <title>Brumimicrobium oceani sp. nov., isolated from coastal sediment.</title>
        <authorList>
            <person name="Kou Y."/>
        </authorList>
    </citation>
    <scope>NUCLEOTIDE SEQUENCE [LARGE SCALE GENOMIC DNA]</scope>
    <source>
        <strain evidence="2 3">C305</strain>
    </source>
</reference>
<keyword evidence="1" id="KW-0479">Metal-binding</keyword>
<reference evidence="2 3" key="2">
    <citation type="submission" date="2018-05" db="EMBL/GenBank/DDBJ databases">
        <authorList>
            <person name="Lanie J.A."/>
            <person name="Ng W.-L."/>
            <person name="Kazmierczak K.M."/>
            <person name="Andrzejewski T.M."/>
            <person name="Davidsen T.M."/>
            <person name="Wayne K.J."/>
            <person name="Tettelin H."/>
            <person name="Glass J.I."/>
            <person name="Rusch D."/>
            <person name="Podicherti R."/>
            <person name="Tsui H.-C.T."/>
            <person name="Winkler M.E."/>
        </authorList>
    </citation>
    <scope>NUCLEOTIDE SEQUENCE [LARGE SCALE GENOMIC DNA]</scope>
    <source>
        <strain evidence="2 3">C305</strain>
    </source>
</reference>
<comment type="cofactor">
    <cofactor evidence="1">
        <name>Zn(2+)</name>
        <dbReference type="ChEBI" id="CHEBI:29105"/>
    </cofactor>
    <text evidence="1">Binds 1 zinc ion per subunit.</text>
</comment>
<dbReference type="EMBL" id="QFRJ01000009">
    <property type="protein sequence ID" value="PWH85026.1"/>
    <property type="molecule type" value="Genomic_DNA"/>
</dbReference>
<proteinExistence type="predicted"/>
<dbReference type="AlphaFoldDB" id="A0A2U2XB57"/>
<dbReference type="PANTHER" id="PTHR33202:SF22">
    <property type="entry name" value="HYDROGEN PEROXIDE SENSITIVE REPRESSOR"/>
    <property type="match status" value="1"/>
</dbReference>
<dbReference type="RefSeq" id="WP_109359989.1">
    <property type="nucleotide sequence ID" value="NZ_QFRJ01000009.1"/>
</dbReference>
<keyword evidence="3" id="KW-1185">Reference proteome</keyword>